<reference evidence="5" key="2">
    <citation type="submission" date="2025-09" db="UniProtKB">
        <authorList>
            <consortium name="Ensembl"/>
        </authorList>
    </citation>
    <scope>IDENTIFICATION</scope>
</reference>
<proteinExistence type="predicted"/>
<dbReference type="GO" id="GO:0005737">
    <property type="term" value="C:cytoplasm"/>
    <property type="evidence" value="ECO:0007669"/>
    <property type="project" value="UniProtKB-SubCell"/>
</dbReference>
<comment type="subcellular location">
    <subcellularLocation>
        <location evidence="1">Cytoplasm</location>
    </subcellularLocation>
</comment>
<dbReference type="PANTHER" id="PTHR14224:SF9">
    <property type="entry name" value="LEUCINE-RICH REPEAT-CONTAINING PROTEIN 14"/>
    <property type="match status" value="1"/>
</dbReference>
<dbReference type="PANTHER" id="PTHR14224">
    <property type="entry name" value="SIMILAR TO PREFERENTIALLY EXPRESSED ANTIGEN IN MELANOMA-LIKE 3"/>
    <property type="match status" value="1"/>
</dbReference>
<keyword evidence="2" id="KW-0963">Cytoplasm</keyword>
<dbReference type="Ensembl" id="ENSOKIT00005074643.1">
    <property type="protein sequence ID" value="ENSOKIP00005070148.1"/>
    <property type="gene ID" value="ENSOKIG00005030171.1"/>
</dbReference>
<name>A0A8C7IJQ1_ONCKI</name>
<protein>
    <submittedName>
        <fullName evidence="5">Uncharacterized protein</fullName>
    </submittedName>
</protein>
<accession>A0A8C7IJQ1</accession>
<evidence type="ECO:0000256" key="4">
    <source>
        <dbReference type="ARBA" id="ARBA00022737"/>
    </source>
</evidence>
<evidence type="ECO:0000256" key="2">
    <source>
        <dbReference type="ARBA" id="ARBA00022490"/>
    </source>
</evidence>
<evidence type="ECO:0000256" key="3">
    <source>
        <dbReference type="ARBA" id="ARBA00022614"/>
    </source>
</evidence>
<keyword evidence="6" id="KW-1185">Reference proteome</keyword>
<evidence type="ECO:0000313" key="6">
    <source>
        <dbReference type="Proteomes" id="UP000694557"/>
    </source>
</evidence>
<dbReference type="GeneTree" id="ENSGT01030000234531"/>
<dbReference type="SUPFAM" id="SSF52047">
    <property type="entry name" value="RNI-like"/>
    <property type="match status" value="1"/>
</dbReference>
<keyword evidence="4" id="KW-0677">Repeat</keyword>
<reference evidence="5" key="1">
    <citation type="submission" date="2025-08" db="UniProtKB">
        <authorList>
            <consortium name="Ensembl"/>
        </authorList>
    </citation>
    <scope>IDENTIFICATION</scope>
</reference>
<dbReference type="Proteomes" id="UP000694557">
    <property type="component" value="Unassembled WGS sequence"/>
</dbReference>
<organism evidence="5 6">
    <name type="scientific">Oncorhynchus kisutch</name>
    <name type="common">Coho salmon</name>
    <name type="synonym">Salmo kisutch</name>
    <dbReference type="NCBI Taxonomy" id="8019"/>
    <lineage>
        <taxon>Eukaryota</taxon>
        <taxon>Metazoa</taxon>
        <taxon>Chordata</taxon>
        <taxon>Craniata</taxon>
        <taxon>Vertebrata</taxon>
        <taxon>Euteleostomi</taxon>
        <taxon>Actinopterygii</taxon>
        <taxon>Neopterygii</taxon>
        <taxon>Teleostei</taxon>
        <taxon>Protacanthopterygii</taxon>
        <taxon>Salmoniformes</taxon>
        <taxon>Salmonidae</taxon>
        <taxon>Salmoninae</taxon>
        <taxon>Oncorhynchus</taxon>
    </lineage>
</organism>
<evidence type="ECO:0000313" key="5">
    <source>
        <dbReference type="Ensembl" id="ENSOKIP00005070148.1"/>
    </source>
</evidence>
<dbReference type="InterPro" id="IPR032675">
    <property type="entry name" value="LRR_dom_sf"/>
</dbReference>
<sequence length="200" mass="22079">MADIHGHQTIFVHVITILFLGVLSRCWTYVGCSVRREEWETQWPLQVLELPYLSLTPADLSYLSCSPHASSLQQLDLSENRLDELALPSVRRLLSQASSCLMQLSLSGCGLTDGLLAAMLPSLSCCWGLKSLGLALNPLSLAGLLDLVRTAVRMPSLRQLLYPNPLEDYQPGLPPIFYPTVMCLPVCHQCPCKSCPERAV</sequence>
<dbReference type="Gene3D" id="3.80.10.10">
    <property type="entry name" value="Ribonuclease Inhibitor"/>
    <property type="match status" value="1"/>
</dbReference>
<dbReference type="InterPro" id="IPR050694">
    <property type="entry name" value="LRRC14/PRAME"/>
</dbReference>
<evidence type="ECO:0000256" key="1">
    <source>
        <dbReference type="ARBA" id="ARBA00004496"/>
    </source>
</evidence>
<keyword evidence="3" id="KW-0433">Leucine-rich repeat</keyword>
<dbReference type="AlphaFoldDB" id="A0A8C7IJQ1"/>